<accession>A0A3D5IW72</accession>
<dbReference type="Pfam" id="PF01757">
    <property type="entry name" value="Acyl_transf_3"/>
    <property type="match status" value="1"/>
</dbReference>
<evidence type="ECO:0000313" key="10">
    <source>
        <dbReference type="Proteomes" id="UP000264330"/>
    </source>
</evidence>
<dbReference type="EMBL" id="DPMF01000058">
    <property type="protein sequence ID" value="HCV79933.1"/>
    <property type="molecule type" value="Genomic_DNA"/>
</dbReference>
<organism evidence="9 10">
    <name type="scientific">Zunongwangia profunda</name>
    <dbReference type="NCBI Taxonomy" id="398743"/>
    <lineage>
        <taxon>Bacteria</taxon>
        <taxon>Pseudomonadati</taxon>
        <taxon>Bacteroidota</taxon>
        <taxon>Flavobacteriia</taxon>
        <taxon>Flavobacteriales</taxon>
        <taxon>Flavobacteriaceae</taxon>
        <taxon>Zunongwangia</taxon>
    </lineage>
</organism>
<feature type="transmembrane region" description="Helical" evidence="7">
    <location>
        <begin position="222"/>
        <end position="242"/>
    </location>
</feature>
<evidence type="ECO:0000256" key="2">
    <source>
        <dbReference type="ARBA" id="ARBA00007400"/>
    </source>
</evidence>
<feature type="transmembrane region" description="Helical" evidence="7">
    <location>
        <begin position="281"/>
        <end position="297"/>
    </location>
</feature>
<dbReference type="AlphaFoldDB" id="A0A3D5IW72"/>
<feature type="transmembrane region" description="Helical" evidence="7">
    <location>
        <begin position="9"/>
        <end position="27"/>
    </location>
</feature>
<keyword evidence="6 7" id="KW-0472">Membrane</keyword>
<dbReference type="Proteomes" id="UP000264330">
    <property type="component" value="Unassembled WGS sequence"/>
</dbReference>
<feature type="domain" description="Acyltransferase 3" evidence="8">
    <location>
        <begin position="14"/>
        <end position="339"/>
    </location>
</feature>
<comment type="caution">
    <text evidence="9">The sequence shown here is derived from an EMBL/GenBank/DDBJ whole genome shotgun (WGS) entry which is preliminary data.</text>
</comment>
<feature type="transmembrane region" description="Helical" evidence="7">
    <location>
        <begin position="317"/>
        <end position="339"/>
    </location>
</feature>
<feature type="transmembrane region" description="Helical" evidence="7">
    <location>
        <begin position="90"/>
        <end position="108"/>
    </location>
</feature>
<evidence type="ECO:0000256" key="4">
    <source>
        <dbReference type="ARBA" id="ARBA00022692"/>
    </source>
</evidence>
<dbReference type="GO" id="GO:0005886">
    <property type="term" value="C:plasma membrane"/>
    <property type="evidence" value="ECO:0007669"/>
    <property type="project" value="UniProtKB-SubCell"/>
</dbReference>
<dbReference type="PANTHER" id="PTHR40074">
    <property type="entry name" value="O-ACETYLTRANSFERASE WECH"/>
    <property type="match status" value="1"/>
</dbReference>
<feature type="transmembrane region" description="Helical" evidence="7">
    <location>
        <begin position="196"/>
        <end position="213"/>
    </location>
</feature>
<reference evidence="9 10" key="1">
    <citation type="journal article" date="2018" name="Nat. Biotechnol.">
        <title>A standardized bacterial taxonomy based on genome phylogeny substantially revises the tree of life.</title>
        <authorList>
            <person name="Parks D.H."/>
            <person name="Chuvochina M."/>
            <person name="Waite D.W."/>
            <person name="Rinke C."/>
            <person name="Skarshewski A."/>
            <person name="Chaumeil P.A."/>
            <person name="Hugenholtz P."/>
        </authorList>
    </citation>
    <scope>NUCLEOTIDE SEQUENCE [LARGE SCALE GENOMIC DNA]</scope>
    <source>
        <strain evidence="9">UBA9359</strain>
    </source>
</reference>
<gene>
    <name evidence="9" type="ORF">DGQ38_02675</name>
</gene>
<comment type="similarity">
    <text evidence="2">Belongs to the acyltransferase 3 family.</text>
</comment>
<dbReference type="GO" id="GO:0009246">
    <property type="term" value="P:enterobacterial common antigen biosynthetic process"/>
    <property type="evidence" value="ECO:0007669"/>
    <property type="project" value="TreeGrafter"/>
</dbReference>
<keyword evidence="5 7" id="KW-1133">Transmembrane helix</keyword>
<proteinExistence type="inferred from homology"/>
<feature type="transmembrane region" description="Helical" evidence="7">
    <location>
        <begin position="169"/>
        <end position="190"/>
    </location>
</feature>
<sequence>MTQYVSEKLKIVSFISILMVVLLHAKNLDLQSNSSISYDIAEFIQDFFTGGITKCAVPIFFCISGFLFFMNFNFDLKTILGKWKKRFMTLFIPYFLWSLWGFFIYFLLQSLPFSRKFFTNELLSSYSIVEVVDTLLLHPIPYQLWFIRDLMMLVLFSPLIYLLVKRLKFILVIIVFILWIVKFDNINLFFFRPESLLFFTLGSYLGIFKRNWLGKHWENSKYLFFPIFWLVVILLKTILMQWPIKFDLFIYILHKLSIILGLFSVWISYDLIAKGKEIKSKSLLSLASFSFFIYAAHEPILTMIKKSLFFLFNADHQVYIVMFYFLAPILTICICVLIAKVLKQIFPKVYSVMTGSR</sequence>
<evidence type="ECO:0000256" key="7">
    <source>
        <dbReference type="SAM" id="Phobius"/>
    </source>
</evidence>
<dbReference type="RefSeq" id="WP_281682909.1">
    <property type="nucleotide sequence ID" value="NZ_CALFQJ010000221.1"/>
</dbReference>
<comment type="subcellular location">
    <subcellularLocation>
        <location evidence="1">Cell membrane</location>
        <topology evidence="1">Multi-pass membrane protein</topology>
    </subcellularLocation>
</comment>
<evidence type="ECO:0000256" key="6">
    <source>
        <dbReference type="ARBA" id="ARBA00023136"/>
    </source>
</evidence>
<dbReference type="GO" id="GO:0016413">
    <property type="term" value="F:O-acetyltransferase activity"/>
    <property type="evidence" value="ECO:0007669"/>
    <property type="project" value="TreeGrafter"/>
</dbReference>
<evidence type="ECO:0000256" key="3">
    <source>
        <dbReference type="ARBA" id="ARBA00022475"/>
    </source>
</evidence>
<evidence type="ECO:0000256" key="1">
    <source>
        <dbReference type="ARBA" id="ARBA00004651"/>
    </source>
</evidence>
<evidence type="ECO:0000313" key="9">
    <source>
        <dbReference type="EMBL" id="HCV79933.1"/>
    </source>
</evidence>
<keyword evidence="4 7" id="KW-0812">Transmembrane</keyword>
<feature type="transmembrane region" description="Helical" evidence="7">
    <location>
        <begin position="47"/>
        <end position="69"/>
    </location>
</feature>
<dbReference type="PANTHER" id="PTHR40074:SF2">
    <property type="entry name" value="O-ACETYLTRANSFERASE WECH"/>
    <property type="match status" value="1"/>
</dbReference>
<evidence type="ECO:0000256" key="5">
    <source>
        <dbReference type="ARBA" id="ARBA00022989"/>
    </source>
</evidence>
<dbReference type="InterPro" id="IPR002656">
    <property type="entry name" value="Acyl_transf_3_dom"/>
</dbReference>
<keyword evidence="3" id="KW-1003">Cell membrane</keyword>
<name>A0A3D5IW72_9FLAO</name>
<evidence type="ECO:0000259" key="8">
    <source>
        <dbReference type="Pfam" id="PF01757"/>
    </source>
</evidence>
<feature type="transmembrane region" description="Helical" evidence="7">
    <location>
        <begin position="248"/>
        <end position="269"/>
    </location>
</feature>
<protein>
    <recommendedName>
        <fullName evidence="8">Acyltransferase 3 domain-containing protein</fullName>
    </recommendedName>
</protein>
<feature type="transmembrane region" description="Helical" evidence="7">
    <location>
        <begin position="145"/>
        <end position="164"/>
    </location>
</feature>